<sequence>MMERILADTNALGYLQQNHPTVVALLDGKQVFISELTEIELLCNPNLSKEERNLTQKLLDDCYIIPLNEQIKKIAIRIRLSTRMKLIDAIVTATGVWLDIPILTHDNGFERAKNVATIILFEKEVK</sequence>
<dbReference type="SUPFAM" id="SSF88723">
    <property type="entry name" value="PIN domain-like"/>
    <property type="match status" value="1"/>
</dbReference>
<dbReference type="EMBL" id="CAIT01000006">
    <property type="protein sequence ID" value="CCH53700.1"/>
    <property type="molecule type" value="Genomic_DNA"/>
</dbReference>
<evidence type="ECO:0000313" key="2">
    <source>
        <dbReference type="EMBL" id="CCH53700.1"/>
    </source>
</evidence>
<gene>
    <name evidence="2" type="ORF">BN8_02815</name>
</gene>
<accession>I2GIH5</accession>
<organism evidence="2 3">
    <name type="scientific">Fibrisoma limi BUZ 3</name>
    <dbReference type="NCBI Taxonomy" id="1185876"/>
    <lineage>
        <taxon>Bacteria</taxon>
        <taxon>Pseudomonadati</taxon>
        <taxon>Bacteroidota</taxon>
        <taxon>Cytophagia</taxon>
        <taxon>Cytophagales</taxon>
        <taxon>Spirosomataceae</taxon>
        <taxon>Fibrisoma</taxon>
    </lineage>
</organism>
<protein>
    <recommendedName>
        <fullName evidence="1">PIN domain-containing protein</fullName>
    </recommendedName>
</protein>
<dbReference type="Gene3D" id="3.40.50.1010">
    <property type="entry name" value="5'-nuclease"/>
    <property type="match status" value="1"/>
</dbReference>
<feature type="domain" description="PIN" evidence="1">
    <location>
        <begin position="5"/>
        <end position="113"/>
    </location>
</feature>
<proteinExistence type="predicted"/>
<dbReference type="InterPro" id="IPR002716">
    <property type="entry name" value="PIN_dom"/>
</dbReference>
<dbReference type="Pfam" id="PF01850">
    <property type="entry name" value="PIN"/>
    <property type="match status" value="1"/>
</dbReference>
<keyword evidence="3" id="KW-1185">Reference proteome</keyword>
<dbReference type="RefSeq" id="WP_009282280.1">
    <property type="nucleotide sequence ID" value="NZ_CAIT01000006.1"/>
</dbReference>
<dbReference type="Proteomes" id="UP000009309">
    <property type="component" value="Unassembled WGS sequence"/>
</dbReference>
<reference evidence="2 3" key="1">
    <citation type="journal article" date="2012" name="J. Bacteriol.">
        <title>Genome Sequence of the Filamentous Bacterium Fibrisoma limi BUZ 3T.</title>
        <authorList>
            <person name="Filippini M."/>
            <person name="Qi W."/>
            <person name="Jaenicke S."/>
            <person name="Goesmann A."/>
            <person name="Smits T.H."/>
            <person name="Bagheri H.C."/>
        </authorList>
    </citation>
    <scope>NUCLEOTIDE SEQUENCE [LARGE SCALE GENOMIC DNA]</scope>
    <source>
        <strain evidence="3">BUZ 3T</strain>
    </source>
</reference>
<dbReference type="OrthoDB" id="964797at2"/>
<name>I2GIH5_9BACT</name>
<dbReference type="AlphaFoldDB" id="I2GIH5"/>
<comment type="caution">
    <text evidence="2">The sequence shown here is derived from an EMBL/GenBank/DDBJ whole genome shotgun (WGS) entry which is preliminary data.</text>
</comment>
<evidence type="ECO:0000313" key="3">
    <source>
        <dbReference type="Proteomes" id="UP000009309"/>
    </source>
</evidence>
<dbReference type="eggNOG" id="COG1487">
    <property type="taxonomic scope" value="Bacteria"/>
</dbReference>
<evidence type="ECO:0000259" key="1">
    <source>
        <dbReference type="Pfam" id="PF01850"/>
    </source>
</evidence>
<dbReference type="InterPro" id="IPR029060">
    <property type="entry name" value="PIN-like_dom_sf"/>
</dbReference>